<gene>
    <name evidence="3" type="primary">LOC104613271</name>
</gene>
<dbReference type="GeneID" id="104613271"/>
<organism evidence="2 3">
    <name type="scientific">Nelumbo nucifera</name>
    <name type="common">Sacred lotus</name>
    <dbReference type="NCBI Taxonomy" id="4432"/>
    <lineage>
        <taxon>Eukaryota</taxon>
        <taxon>Viridiplantae</taxon>
        <taxon>Streptophyta</taxon>
        <taxon>Embryophyta</taxon>
        <taxon>Tracheophyta</taxon>
        <taxon>Spermatophyta</taxon>
        <taxon>Magnoliopsida</taxon>
        <taxon>Proteales</taxon>
        <taxon>Nelumbonaceae</taxon>
        <taxon>Nelumbo</taxon>
    </lineage>
</organism>
<dbReference type="RefSeq" id="XP_010279315.1">
    <property type="nucleotide sequence ID" value="XM_010281013.2"/>
</dbReference>
<dbReference type="Proteomes" id="UP000189703">
    <property type="component" value="Unplaced"/>
</dbReference>
<dbReference type="KEGG" id="nnu:104613271"/>
<evidence type="ECO:0000313" key="3">
    <source>
        <dbReference type="RefSeq" id="XP_010279315.1"/>
    </source>
</evidence>
<dbReference type="InterPro" id="IPR024752">
    <property type="entry name" value="Myb/SANT-like_dom"/>
</dbReference>
<dbReference type="eggNOG" id="ENOG502S57T">
    <property type="taxonomic scope" value="Eukaryota"/>
</dbReference>
<proteinExistence type="predicted"/>
<dbReference type="OMA" id="IKMFKDV"/>
<evidence type="ECO:0000256" key="1">
    <source>
        <dbReference type="SAM" id="MobiDB-lite"/>
    </source>
</evidence>
<dbReference type="OrthoDB" id="686198at2759"/>
<evidence type="ECO:0000313" key="2">
    <source>
        <dbReference type="Proteomes" id="UP000189703"/>
    </source>
</evidence>
<dbReference type="InterPro" id="IPR045026">
    <property type="entry name" value="LIMYB"/>
</dbReference>
<name>A0A1U8BGL4_NELNU</name>
<keyword evidence="2" id="KW-1185">Reference proteome</keyword>
<reference evidence="3" key="1">
    <citation type="submission" date="2025-08" db="UniProtKB">
        <authorList>
            <consortium name="RefSeq"/>
        </authorList>
    </citation>
    <scope>IDENTIFICATION</scope>
</reference>
<dbReference type="PANTHER" id="PTHR47584:SF14">
    <property type="entry name" value="L10-INTERACTING MYB DOMAIN-CONTAINING PROTEIN-LIKE"/>
    <property type="match status" value="1"/>
</dbReference>
<accession>A0A1U8BGL4</accession>
<sequence length="352" mass="41395">MDKTLYIFFFWTICALPRLWGFHGHGGVGWFGYGLCFQFQFVNDKSKMSTRRTRLPSFDNALTSPANWTVELENMYIDIMVEHVKRGDRNTTTFSKPAWKQIRQKFYFRTGNKYDLKQFKNKFNQLRTRYRVFKKLLTLPPGFHWDPVLRTPTAPDDVWDNYIKDNPDAKRFRKAGCPEYDKLGIIYGDSSKLEYIADKNNQDLILADTDLEQQREGDLHSDTPPSAQFEANLTPNLSEDVEGDLDDDIHQRSNMHSHSRRGKREKINTEMSDAIKFMAQAYNRRIDTLVEHAEKYSIGKCIKILENMEGLPMRTYLKATKMFQEQGWRETFIEMSEDRRKGWLEAVMSGEI</sequence>
<feature type="region of interest" description="Disordered" evidence="1">
    <location>
        <begin position="238"/>
        <end position="264"/>
    </location>
</feature>
<dbReference type="AlphaFoldDB" id="A0A1U8BGL4"/>
<feature type="compositionally biased region" description="Basic residues" evidence="1">
    <location>
        <begin position="253"/>
        <end position="264"/>
    </location>
</feature>
<dbReference type="PANTHER" id="PTHR47584">
    <property type="match status" value="1"/>
</dbReference>
<dbReference type="Pfam" id="PF12776">
    <property type="entry name" value="Myb_DNA-bind_3"/>
    <property type="match status" value="1"/>
</dbReference>
<protein>
    <submittedName>
        <fullName evidence="3">L10-interacting MYB domain-containing protein-like isoform X1</fullName>
    </submittedName>
</protein>